<evidence type="ECO:0000313" key="1">
    <source>
        <dbReference type="EMBL" id="KAI8534055.1"/>
    </source>
</evidence>
<proteinExistence type="predicted"/>
<name>A0ACC0LZD2_RHOML</name>
<comment type="caution">
    <text evidence="1">The sequence shown here is derived from an EMBL/GenBank/DDBJ whole genome shotgun (WGS) entry which is preliminary data.</text>
</comment>
<gene>
    <name evidence="1" type="ORF">RHMOL_Rhmol10G0059200</name>
</gene>
<dbReference type="EMBL" id="CM046397">
    <property type="protein sequence ID" value="KAI8534055.1"/>
    <property type="molecule type" value="Genomic_DNA"/>
</dbReference>
<dbReference type="Proteomes" id="UP001062846">
    <property type="component" value="Chromosome 10"/>
</dbReference>
<organism evidence="1 2">
    <name type="scientific">Rhododendron molle</name>
    <name type="common">Chinese azalea</name>
    <name type="synonym">Azalea mollis</name>
    <dbReference type="NCBI Taxonomy" id="49168"/>
    <lineage>
        <taxon>Eukaryota</taxon>
        <taxon>Viridiplantae</taxon>
        <taxon>Streptophyta</taxon>
        <taxon>Embryophyta</taxon>
        <taxon>Tracheophyta</taxon>
        <taxon>Spermatophyta</taxon>
        <taxon>Magnoliopsida</taxon>
        <taxon>eudicotyledons</taxon>
        <taxon>Gunneridae</taxon>
        <taxon>Pentapetalae</taxon>
        <taxon>asterids</taxon>
        <taxon>Ericales</taxon>
        <taxon>Ericaceae</taxon>
        <taxon>Ericoideae</taxon>
        <taxon>Rhodoreae</taxon>
        <taxon>Rhododendron</taxon>
    </lineage>
</organism>
<evidence type="ECO:0000313" key="2">
    <source>
        <dbReference type="Proteomes" id="UP001062846"/>
    </source>
</evidence>
<keyword evidence="2" id="KW-1185">Reference proteome</keyword>
<reference evidence="1" key="1">
    <citation type="submission" date="2022-02" db="EMBL/GenBank/DDBJ databases">
        <title>Plant Genome Project.</title>
        <authorList>
            <person name="Zhang R.-G."/>
        </authorList>
    </citation>
    <scope>NUCLEOTIDE SEQUENCE</scope>
    <source>
        <strain evidence="1">AT1</strain>
    </source>
</reference>
<sequence length="913" mass="99915">MLQLHHFVKAGLSFSAEIGLLAFGYILHERIISYSPIVPEQVPDLFVEFTTFQSMVKAPEGGDSVGKPAVLHGGQNKHPDFRRASSRSYGDGSNLRRYDVGNSSTPNYGQNVLPSRFRASTGSLHDVASSGRNSTGNPSSLNSREGVIPHYLRASTGSCHDFCKYGRKHAVEVKPRSSFPKRIITTPSDRQSPAESGVPAERTTKKVVKPKPSTVSKTVYSDSSYIPRHKVSSTSTEVGVSSTQASSNEKQNNFLAKRNPSAKPKTMKVKPLYAPDAAGSLNGGRERETKIGKKIGSSKAVLKKVLESPAASLFPKPSLNRTASLTVENSRSLRILCPPKDQKRIRKPEVKQPNNEKVPEKTLNATKVETLNKALESEQSGGTIHSPPSPVLPLQKLLSLPKSPPTSFHDDEAQEEFEITDSTIHFPPPQSLSSPKLSFLPKSPSTSVHEDEAQEEFEKTDCTIHSPPLQSLSSPKLSPLPKSPSLSCHEDEAHDKLEYTDSTTHSRSPQSLSSPKLSSLPKSPSLSFHEDEAQEEFEITDSTVHSPQPHSLASPKISSFPQSPSLSCRKGEAQEELECTDITIHSSPPQWLSSPKHSSLPNSPSLSFHEDEAQEGFEVTDCTIHSPPPPCLSSPKLSSLPQSPSSSFQDGEAQEEFEYADNTIHSLPPQPLSLPILPSLPKPPSLSSHEDEAQDLECTDSAVLSPLPQSLSSPRFSSLPKSPSLSFHEDEAHGEFEYTDSEADEYDDSISESSDIMDLHDAETLDGNLNRVPKKAGIGLSEDKDCVPIKLKFRRGKVVELTKENSGPRRLRFRRGRVIGENQDTNTNFRRRKFKERGADLQTKGTNGDSGKVVLRHQDVEEKKDALGLFNNVIEETASKLVESRKSKVQALVGAFETVISLQESKPSTQTVS</sequence>
<protein>
    <submittedName>
        <fullName evidence="1">Uncharacterized protein</fullName>
    </submittedName>
</protein>
<accession>A0ACC0LZD2</accession>